<comment type="function">
    <text evidence="1">Site-specific tyrosine recombinase, which acts by catalyzing the cutting and rejoining of the recombining DNA molecules.</text>
</comment>
<evidence type="ECO:0000313" key="8">
    <source>
        <dbReference type="Proteomes" id="UP000220005"/>
    </source>
</evidence>
<comment type="similarity">
    <text evidence="2">Belongs to the 'phage' integrase family.</text>
</comment>
<dbReference type="PANTHER" id="PTHR30349:SF91">
    <property type="entry name" value="INTA PROTEIN"/>
    <property type="match status" value="1"/>
</dbReference>
<dbReference type="RefSeq" id="WP_097839821.1">
    <property type="nucleotide sequence ID" value="NZ_NMTY01000024.1"/>
</dbReference>
<dbReference type="GO" id="GO:0003677">
    <property type="term" value="F:DNA binding"/>
    <property type="evidence" value="ECO:0007669"/>
    <property type="project" value="UniProtKB-KW"/>
</dbReference>
<dbReference type="InterPro" id="IPR050090">
    <property type="entry name" value="Tyrosine_recombinase_XerCD"/>
</dbReference>
<keyword evidence="5" id="KW-0233">DNA recombination</keyword>
<evidence type="ECO:0000256" key="2">
    <source>
        <dbReference type="ARBA" id="ARBA00008857"/>
    </source>
</evidence>
<dbReference type="SUPFAM" id="SSF56349">
    <property type="entry name" value="DNA breaking-rejoining enzymes"/>
    <property type="match status" value="1"/>
</dbReference>
<dbReference type="Proteomes" id="UP000220005">
    <property type="component" value="Unassembled WGS sequence"/>
</dbReference>
<evidence type="ECO:0000256" key="1">
    <source>
        <dbReference type="ARBA" id="ARBA00003283"/>
    </source>
</evidence>
<proteinExistence type="inferred from homology"/>
<keyword evidence="4" id="KW-0238">DNA-binding</keyword>
<evidence type="ECO:0000256" key="3">
    <source>
        <dbReference type="ARBA" id="ARBA00022908"/>
    </source>
</evidence>
<dbReference type="PANTHER" id="PTHR30349">
    <property type="entry name" value="PHAGE INTEGRASE-RELATED"/>
    <property type="match status" value="1"/>
</dbReference>
<comment type="caution">
    <text evidence="7">The sequence shown here is derived from an EMBL/GenBank/DDBJ whole genome shotgun (WGS) entry which is preliminary data.</text>
</comment>
<dbReference type="GO" id="GO:0006310">
    <property type="term" value="P:DNA recombination"/>
    <property type="evidence" value="ECO:0007669"/>
    <property type="project" value="UniProtKB-KW"/>
</dbReference>
<keyword evidence="3" id="KW-0229">DNA integration</keyword>
<dbReference type="Pfam" id="PF00589">
    <property type="entry name" value="Phage_integrase"/>
    <property type="match status" value="1"/>
</dbReference>
<dbReference type="Gene3D" id="1.10.443.10">
    <property type="entry name" value="Intergrase catalytic core"/>
    <property type="match status" value="1"/>
</dbReference>
<evidence type="ECO:0000259" key="6">
    <source>
        <dbReference type="PROSITE" id="PS51898"/>
    </source>
</evidence>
<evidence type="ECO:0000256" key="4">
    <source>
        <dbReference type="ARBA" id="ARBA00023125"/>
    </source>
</evidence>
<organism evidence="7 8">
    <name type="scientific">Faecalibacterium prausnitzii</name>
    <dbReference type="NCBI Taxonomy" id="853"/>
    <lineage>
        <taxon>Bacteria</taxon>
        <taxon>Bacillati</taxon>
        <taxon>Bacillota</taxon>
        <taxon>Clostridia</taxon>
        <taxon>Eubacteriales</taxon>
        <taxon>Oscillospiraceae</taxon>
        <taxon>Faecalibacterium</taxon>
    </lineage>
</organism>
<reference evidence="7 8" key="1">
    <citation type="journal article" date="2017" name="Front. Microbiol.">
        <title>New Insights into the Diversity of the Genus Faecalibacterium.</title>
        <authorList>
            <person name="Benevides L."/>
            <person name="Burman S."/>
            <person name="Martin R."/>
            <person name="Robert V."/>
            <person name="Thomas M."/>
            <person name="Miquel S."/>
            <person name="Chain F."/>
            <person name="Sokol H."/>
            <person name="Bermudez-Humaran L.G."/>
            <person name="Morrison M."/>
            <person name="Langella P."/>
            <person name="Azevedo V.A."/>
            <person name="Chatel J.M."/>
            <person name="Soares S."/>
        </authorList>
    </citation>
    <scope>NUCLEOTIDE SEQUENCE [LARGE SCALE GENOMIC DNA]</scope>
    <source>
        <strain evidence="7 8">CNCM I 4575</strain>
    </source>
</reference>
<dbReference type="Gene3D" id="1.10.150.130">
    <property type="match status" value="1"/>
</dbReference>
<dbReference type="CDD" id="cd01189">
    <property type="entry name" value="INT_ICEBs1_C_like"/>
    <property type="match status" value="1"/>
</dbReference>
<gene>
    <name evidence="7" type="ORF">CGS58_10370</name>
</gene>
<dbReference type="InterPro" id="IPR011010">
    <property type="entry name" value="DNA_brk_join_enz"/>
</dbReference>
<name>A0A2A7ANX8_9FIRM</name>
<dbReference type="AlphaFoldDB" id="A0A2A7ANX8"/>
<protein>
    <submittedName>
        <fullName evidence="7">Site-specific integrase</fullName>
    </submittedName>
</protein>
<sequence>MAQIVKRKNKNGSTSYLFRVSTGYDRNGKQVTTSRTFTPPPTLTGRKLEKEVRRRADEFEQEVHNGLALDADMKLDDLIDRWFSEYIDKKCKPKTGVEYRYLRPRISAALGHMRVSQIRPSHLMAFYSSLEEAGAQRDSVYLATPALLKELPRGKRQETAKAAGVGGRTMTCVCNGTPVSRASAEKVARAAGVIFSKAFTEQTKEGGKLNGNTVQHYHRMLSSVFTKAVQWGIVEDNPVKRAEPPKGEAVEVSYLEEADAARLLAALHDVPPQYSAMVQLGLFTGMRRGEICGLRWSDIDFNASTISVNRTVEYIPHEGLIFTAPKTKASNRTFKVGANCMDMLREYQLYQKAERLRVGSMWARTVQVENGKTVQNDLLFTSWDGTPFDLERLTTWFPHFLRAHDLPAVHFHSLRHTYASLMIAAHVPITTVSGHLGHAQTSTTTDIYAGFIRTADAAASDAMEIVFDNIREKSRA</sequence>
<feature type="domain" description="Tyr recombinase" evidence="6">
    <location>
        <begin position="250"/>
        <end position="461"/>
    </location>
</feature>
<dbReference type="EMBL" id="NMTY01000024">
    <property type="protein sequence ID" value="PDX80895.1"/>
    <property type="molecule type" value="Genomic_DNA"/>
</dbReference>
<accession>A0A2A7ANX8</accession>
<dbReference type="Pfam" id="PF14659">
    <property type="entry name" value="Phage_int_SAM_3"/>
    <property type="match status" value="1"/>
</dbReference>
<dbReference type="GO" id="GO:0015074">
    <property type="term" value="P:DNA integration"/>
    <property type="evidence" value="ECO:0007669"/>
    <property type="project" value="UniProtKB-KW"/>
</dbReference>
<evidence type="ECO:0000256" key="5">
    <source>
        <dbReference type="ARBA" id="ARBA00023172"/>
    </source>
</evidence>
<evidence type="ECO:0000313" key="7">
    <source>
        <dbReference type="EMBL" id="PDX80895.1"/>
    </source>
</evidence>
<dbReference type="InterPro" id="IPR004107">
    <property type="entry name" value="Integrase_SAM-like_N"/>
</dbReference>
<dbReference type="InterPro" id="IPR010998">
    <property type="entry name" value="Integrase_recombinase_N"/>
</dbReference>
<dbReference type="PROSITE" id="PS51898">
    <property type="entry name" value="TYR_RECOMBINASE"/>
    <property type="match status" value="1"/>
</dbReference>
<dbReference type="InterPro" id="IPR002104">
    <property type="entry name" value="Integrase_catalytic"/>
</dbReference>
<dbReference type="InterPro" id="IPR013762">
    <property type="entry name" value="Integrase-like_cat_sf"/>
</dbReference>